<proteinExistence type="predicted"/>
<reference evidence="1 2" key="1">
    <citation type="journal article" date="2016" name="Syst. Appl. Microbiol.">
        <title>Vibrio bivalvicida sp. nov., a novel larval pathogen for bivalve molluscs reared in a hatchery.</title>
        <authorList>
            <person name="Dubert J."/>
            <person name="Romalde J.L."/>
            <person name="Prado S."/>
            <person name="Barja J.L."/>
        </authorList>
    </citation>
    <scope>NUCLEOTIDE SEQUENCE [LARGE SCALE GENOMIC DNA]</scope>
    <source>
        <strain evidence="1 2">605</strain>
    </source>
</reference>
<evidence type="ECO:0000313" key="1">
    <source>
        <dbReference type="EMBL" id="OAJ93369.1"/>
    </source>
</evidence>
<gene>
    <name evidence="1" type="ORF">APB76_15525</name>
</gene>
<organism evidence="1 2">
    <name type="scientific">Vibrio bivalvicida</name>
    <dbReference type="NCBI Taxonomy" id="1276888"/>
    <lineage>
        <taxon>Bacteria</taxon>
        <taxon>Pseudomonadati</taxon>
        <taxon>Pseudomonadota</taxon>
        <taxon>Gammaproteobacteria</taxon>
        <taxon>Vibrionales</taxon>
        <taxon>Vibrionaceae</taxon>
        <taxon>Vibrio</taxon>
        <taxon>Vibrio oreintalis group</taxon>
    </lineage>
</organism>
<sequence length="277" mass="30210">MKFHALILSGCVALAGCQTTQPTEYVQAAQAEKVTTVSELQSVAMRLPSSVTVNVNSSSQYLNFNDIDSPVAVFELPANRGEFEVAITSHIEKTAFVPRAIIVDKAGNILESYDKDTFVYTKPRLNLGNRLVAEHDFFPPVGLDSVYLIVYTDKSEIGGFTDVIHPARLDAEGRGNYLPEVKDIPVPNGDTGKIEVSIDRVSLFSIGRPTTDDMPLKPSEAPAVEIVQPETQTYYHNAIRSAVESNNLDKALSLLEEAKALNVEGAQQVFIKAVNAK</sequence>
<dbReference type="Proteomes" id="UP000078406">
    <property type="component" value="Unassembled WGS sequence"/>
</dbReference>
<dbReference type="RefSeq" id="WP_054961856.1">
    <property type="nucleotide sequence ID" value="NZ_LLEI02000043.1"/>
</dbReference>
<dbReference type="GO" id="GO:0042597">
    <property type="term" value="C:periplasmic space"/>
    <property type="evidence" value="ECO:0007669"/>
    <property type="project" value="InterPro"/>
</dbReference>
<dbReference type="PROSITE" id="PS51257">
    <property type="entry name" value="PROKAR_LIPOPROTEIN"/>
    <property type="match status" value="1"/>
</dbReference>
<dbReference type="InterPro" id="IPR010794">
    <property type="entry name" value="MalM"/>
</dbReference>
<accession>A0A177XXP0</accession>
<name>A0A177XXP0_9VIBR</name>
<dbReference type="GO" id="GO:0008643">
    <property type="term" value="P:carbohydrate transport"/>
    <property type="evidence" value="ECO:0007669"/>
    <property type="project" value="InterPro"/>
</dbReference>
<evidence type="ECO:0000313" key="2">
    <source>
        <dbReference type="Proteomes" id="UP000078406"/>
    </source>
</evidence>
<comment type="caution">
    <text evidence="1">The sequence shown here is derived from an EMBL/GenBank/DDBJ whole genome shotgun (WGS) entry which is preliminary data.</text>
</comment>
<dbReference type="AlphaFoldDB" id="A0A177XXP0"/>
<protein>
    <submittedName>
        <fullName evidence="1">Transcriptional regulator</fullName>
    </submittedName>
</protein>
<dbReference type="Pfam" id="PF07148">
    <property type="entry name" value="MalM"/>
    <property type="match status" value="1"/>
</dbReference>
<dbReference type="EMBL" id="LLEI02000043">
    <property type="protein sequence ID" value="OAJ93369.1"/>
    <property type="molecule type" value="Genomic_DNA"/>
</dbReference>